<organism evidence="4 5">
    <name type="scientific">Albula glossodonta</name>
    <name type="common">roundjaw bonefish</name>
    <dbReference type="NCBI Taxonomy" id="121402"/>
    <lineage>
        <taxon>Eukaryota</taxon>
        <taxon>Metazoa</taxon>
        <taxon>Chordata</taxon>
        <taxon>Craniata</taxon>
        <taxon>Vertebrata</taxon>
        <taxon>Euteleostomi</taxon>
        <taxon>Actinopterygii</taxon>
        <taxon>Neopterygii</taxon>
        <taxon>Teleostei</taxon>
        <taxon>Albuliformes</taxon>
        <taxon>Albulidae</taxon>
        <taxon>Albula</taxon>
    </lineage>
</organism>
<evidence type="ECO:0000256" key="1">
    <source>
        <dbReference type="SAM" id="MobiDB-lite"/>
    </source>
</evidence>
<gene>
    <name evidence="3" type="ORF">JZ751_008168</name>
    <name evidence="4" type="ORF">JZ751_027162</name>
</gene>
<feature type="compositionally biased region" description="Basic and acidic residues" evidence="1">
    <location>
        <begin position="311"/>
        <end position="329"/>
    </location>
</feature>
<evidence type="ECO:0000313" key="5">
    <source>
        <dbReference type="Proteomes" id="UP000824540"/>
    </source>
</evidence>
<feature type="region of interest" description="Disordered" evidence="1">
    <location>
        <begin position="97"/>
        <end position="183"/>
    </location>
</feature>
<feature type="compositionally biased region" description="Basic residues" evidence="1">
    <location>
        <begin position="440"/>
        <end position="453"/>
    </location>
</feature>
<feature type="region of interest" description="Disordered" evidence="1">
    <location>
        <begin position="293"/>
        <end position="557"/>
    </location>
</feature>
<dbReference type="EMBL" id="JAFBMS010000074">
    <property type="protein sequence ID" value="KAG9338084.1"/>
    <property type="molecule type" value="Genomic_DNA"/>
</dbReference>
<protein>
    <submittedName>
        <fullName evidence="4">Uncharacterized protein</fullName>
    </submittedName>
</protein>
<keyword evidence="5" id="KW-1185">Reference proteome</keyword>
<evidence type="ECO:0000313" key="3">
    <source>
        <dbReference type="EMBL" id="KAG9329072.1"/>
    </source>
</evidence>
<feature type="region of interest" description="Disordered" evidence="1">
    <location>
        <begin position="614"/>
        <end position="644"/>
    </location>
</feature>
<dbReference type="Proteomes" id="UP000824540">
    <property type="component" value="Unassembled WGS sequence"/>
</dbReference>
<feature type="region of interest" description="Disordered" evidence="1">
    <location>
        <begin position="656"/>
        <end position="707"/>
    </location>
</feature>
<feature type="compositionally biased region" description="Low complexity" evidence="1">
    <location>
        <begin position="535"/>
        <end position="555"/>
    </location>
</feature>
<feature type="compositionally biased region" description="Low complexity" evidence="1">
    <location>
        <begin position="614"/>
        <end position="631"/>
    </location>
</feature>
<evidence type="ECO:0000256" key="2">
    <source>
        <dbReference type="SAM" id="SignalP"/>
    </source>
</evidence>
<feature type="compositionally biased region" description="Basic and acidic residues" evidence="1">
    <location>
        <begin position="505"/>
        <end position="515"/>
    </location>
</feature>
<feature type="compositionally biased region" description="Polar residues" evidence="1">
    <location>
        <begin position="345"/>
        <end position="357"/>
    </location>
</feature>
<reference evidence="4" key="1">
    <citation type="thesis" date="2021" institute="BYU ScholarsArchive" country="Provo, UT, USA">
        <title>Applications of and Algorithms for Genome Assembly and Genomic Analyses with an Emphasis on Marine Teleosts.</title>
        <authorList>
            <person name="Pickett B.D."/>
        </authorList>
    </citation>
    <scope>NUCLEOTIDE SEQUENCE</scope>
    <source>
        <strain evidence="4">HI-2016</strain>
    </source>
</reference>
<feature type="chain" id="PRO_5036275779" evidence="2">
    <location>
        <begin position="22"/>
        <end position="707"/>
    </location>
</feature>
<accession>A0A8T2NDP0</accession>
<sequence length="707" mass="75882">MSPPTIFQCCVFVVSLYEVLSVRPVEQNGLPLSVPPRATPNFVTKDQVAEREGFWGLPQLRVKRMDFLTVVLTGILPHHRDAAAAQPIALGEGVSQPIASGQGVAEPNTAWEGGEEEEKAEFPDSDSSSEPSQDGAPSTLMADEPRGSKGEVSGAEGEGEGEEGSRTLVLFSPGDTRKPPPLEADLGTLAAVTSQCERPPSLLTADQQGGPEPEPLALLPATATTDFGTTAVTTAMASPPFTKVERTFVHIAETSHLNIMSSNGQPVRTDDLNLYKPPCSHTPKEEEVGPHLAAVGGDGLEEGTANNRKLCSMEKEEDVGREGKGERSETSTQSPVEEPQPEPEIQNSLEGNVSTENGTDEAQAVDGLPALCSVDPCPPLAEEEEEETAPEVRFSPAPEGALLSRSPEMGKVLLPPLLRRKSRIPVPVSEEDTGSERSASVRHRLRRRPKPHNLARLVLEKRQERLLHLATSSSTTSSSDEENHRRTSETLSATGSEEEAPDLEESQRGRQERAQRIAGRSRIPIPITPVKRPMAHPAPAAPSPLSLPASSAHSHTPLTVNRPQMQRTGVVAHSTSSQSRLIHSHFPGCSPRMPLRRVFRAAAAAPPPALALPPRSLSACPNTNSAPRTTSPSPPRCLSTKAPLPPVYRRAQTVVLPRPKPTDASTSQPITNPRRRIRPLLQAPPTKGKREAPEVKVAAPEVKVMAR</sequence>
<evidence type="ECO:0000313" key="4">
    <source>
        <dbReference type="EMBL" id="KAG9338084.1"/>
    </source>
</evidence>
<name>A0A8T2NDP0_9TELE</name>
<proteinExistence type="predicted"/>
<dbReference type="OrthoDB" id="5979581at2759"/>
<keyword evidence="2" id="KW-0732">Signal</keyword>
<dbReference type="EMBL" id="JAFBMS010001503">
    <property type="protein sequence ID" value="KAG9329072.1"/>
    <property type="molecule type" value="Genomic_DNA"/>
</dbReference>
<dbReference type="AlphaFoldDB" id="A0A8T2NDP0"/>
<feature type="signal peptide" evidence="2">
    <location>
        <begin position="1"/>
        <end position="21"/>
    </location>
</feature>
<feature type="compositionally biased region" description="Basic and acidic residues" evidence="1">
    <location>
        <begin position="458"/>
        <end position="467"/>
    </location>
</feature>
<comment type="caution">
    <text evidence="4">The sequence shown here is derived from an EMBL/GenBank/DDBJ whole genome shotgun (WGS) entry which is preliminary data.</text>
</comment>